<evidence type="ECO:0008006" key="3">
    <source>
        <dbReference type="Google" id="ProtNLM"/>
    </source>
</evidence>
<dbReference type="AlphaFoldDB" id="A0A173MF73"/>
<dbReference type="KEGG" id="fln:FLA_2269"/>
<organism evidence="1 2">
    <name type="scientific">Filimonas lacunae</name>
    <dbReference type="NCBI Taxonomy" id="477680"/>
    <lineage>
        <taxon>Bacteria</taxon>
        <taxon>Pseudomonadati</taxon>
        <taxon>Bacteroidota</taxon>
        <taxon>Chitinophagia</taxon>
        <taxon>Chitinophagales</taxon>
        <taxon>Chitinophagaceae</taxon>
        <taxon>Filimonas</taxon>
    </lineage>
</organism>
<protein>
    <recommendedName>
        <fullName evidence="3">Tetratricopeptide repeat-containing protein</fullName>
    </recommendedName>
</protein>
<name>A0A173MF73_9BACT</name>
<dbReference type="InterPro" id="IPR011990">
    <property type="entry name" value="TPR-like_helical_dom_sf"/>
</dbReference>
<dbReference type="Proteomes" id="UP000186917">
    <property type="component" value="Unassembled WGS sequence"/>
</dbReference>
<proteinExistence type="predicted"/>
<evidence type="ECO:0000313" key="2">
    <source>
        <dbReference type="Proteomes" id="UP000186917"/>
    </source>
</evidence>
<dbReference type="RefSeq" id="WP_076380508.1">
    <property type="nucleotide sequence ID" value="NZ_AP017422.1"/>
</dbReference>
<accession>A0A173MF73</accession>
<dbReference type="OrthoDB" id="615153at2"/>
<dbReference type="EMBL" id="FTOR01000006">
    <property type="protein sequence ID" value="SIT25483.1"/>
    <property type="molecule type" value="Genomic_DNA"/>
</dbReference>
<dbReference type="SUPFAM" id="SSF48452">
    <property type="entry name" value="TPR-like"/>
    <property type="match status" value="1"/>
</dbReference>
<gene>
    <name evidence="1" type="ORF">SAMN05421788_106320</name>
</gene>
<dbReference type="STRING" id="477680.SAMN05421788_106320"/>
<keyword evidence="2" id="KW-1185">Reference proteome</keyword>
<reference evidence="2" key="1">
    <citation type="submission" date="2017-01" db="EMBL/GenBank/DDBJ databases">
        <authorList>
            <person name="Varghese N."/>
            <person name="Submissions S."/>
        </authorList>
    </citation>
    <scope>NUCLEOTIDE SEQUENCE [LARGE SCALE GENOMIC DNA]</scope>
    <source>
        <strain evidence="2">DSM 21054</strain>
    </source>
</reference>
<evidence type="ECO:0000313" key="1">
    <source>
        <dbReference type="EMBL" id="SIT25483.1"/>
    </source>
</evidence>
<sequence>MQQSNPIQQRIEWLSEKWTNLVGQTKAPAIRIVHTTDEEDMIDTFFTYMHSLDSSVEDISFQFDDVFTNREEYSKLLLQSLTENIRIWNESEKESNVPFEPIDWQPDYNKTNKLNPAWLFIANFNDLVQKLEVEPEYAVVLTLTPMAIGNTSRFTEWVQNAIDARPHKQVKILVADNAAKPMFDHMAHNPQVMATLVADLDMPNAMQQVAAMGDANEPSTPYRVSFIKLMQAMTDKNDKLVYEEGNKCLAIANENIEKDSYWLTQKIVIFCAWSNYELGRREFKKAIEYADQGVEAARLLSPLLHDDLLGGKYLAQTVMQRAAVYVVWKRWEEALADYSLAAQLYHDGNEYILGTEAYRMCAYVALKDSKGEEATAFLATGIRFGQYIPATHIHGTTYAALFEMILSRQFEKHISFQEMEDIAQPIYGDDWVDKVRNWKEIPANILEPADS</sequence>